<name>A0A061QSD2_9CHLO</name>
<evidence type="ECO:0000313" key="2">
    <source>
        <dbReference type="EMBL" id="JAC63562.1"/>
    </source>
</evidence>
<keyword evidence="1" id="KW-0732">Signal</keyword>
<feature type="non-terminal residue" evidence="2">
    <location>
        <position position="1"/>
    </location>
</feature>
<accession>A0A061QSD2</accession>
<proteinExistence type="predicted"/>
<dbReference type="EMBL" id="GBEZ01023318">
    <property type="protein sequence ID" value="JAC63562.1"/>
    <property type="molecule type" value="Transcribed_RNA"/>
</dbReference>
<organism evidence="2">
    <name type="scientific">Tetraselmis sp. GSL018</name>
    <dbReference type="NCBI Taxonomy" id="582737"/>
    <lineage>
        <taxon>Eukaryota</taxon>
        <taxon>Viridiplantae</taxon>
        <taxon>Chlorophyta</taxon>
        <taxon>core chlorophytes</taxon>
        <taxon>Chlorodendrophyceae</taxon>
        <taxon>Chlorodendrales</taxon>
        <taxon>Chlorodendraceae</taxon>
        <taxon>Tetraselmis</taxon>
    </lineage>
</organism>
<evidence type="ECO:0000256" key="1">
    <source>
        <dbReference type="SAM" id="SignalP"/>
    </source>
</evidence>
<reference evidence="2" key="1">
    <citation type="submission" date="2014-05" db="EMBL/GenBank/DDBJ databases">
        <title>The transcriptome of the halophilic microalga Tetraselmis sp. GSL018 isolated from the Great Salt Lake, Utah.</title>
        <authorList>
            <person name="Jinkerson R.E."/>
            <person name="D'Adamo S."/>
            <person name="Posewitz M.C."/>
        </authorList>
    </citation>
    <scope>NUCLEOTIDE SEQUENCE</scope>
    <source>
        <strain evidence="2">GSL018</strain>
    </source>
</reference>
<sequence length="41" mass="4644">LLCLLCLRCITVIRHWHQTYCTEPCLVLIRNLSGTSAITKG</sequence>
<feature type="non-terminal residue" evidence="2">
    <location>
        <position position="41"/>
    </location>
</feature>
<gene>
    <name evidence="2" type="ORF">TSPGSL018_20350</name>
</gene>
<dbReference type="AlphaFoldDB" id="A0A061QSD2"/>
<feature type="signal peptide" evidence="1">
    <location>
        <begin position="1"/>
        <end position="21"/>
    </location>
</feature>
<protein>
    <submittedName>
        <fullName evidence="2">Uncharacterized protein</fullName>
    </submittedName>
</protein>
<feature type="chain" id="PRO_5001605390" evidence="1">
    <location>
        <begin position="22"/>
        <end position="41"/>
    </location>
</feature>